<feature type="region of interest" description="Disordered" evidence="1">
    <location>
        <begin position="384"/>
        <end position="406"/>
    </location>
</feature>
<proteinExistence type="predicted"/>
<dbReference type="Pfam" id="PF13830">
    <property type="entry name" value="DUF4192"/>
    <property type="match status" value="1"/>
</dbReference>
<feature type="region of interest" description="Disordered" evidence="1">
    <location>
        <begin position="1"/>
        <end position="26"/>
    </location>
</feature>
<feature type="compositionally biased region" description="Pro residues" evidence="1">
    <location>
        <begin position="8"/>
        <end position="17"/>
    </location>
</feature>
<gene>
    <name evidence="2" type="ORF">GCM10022202_19830</name>
</gene>
<dbReference type="RefSeq" id="WP_221859074.1">
    <property type="nucleotide sequence ID" value="NZ_BAAAYV010000009.1"/>
</dbReference>
<organism evidence="2 3">
    <name type="scientific">Microbacterium marinilacus</name>
    <dbReference type="NCBI Taxonomy" id="415209"/>
    <lineage>
        <taxon>Bacteria</taxon>
        <taxon>Bacillati</taxon>
        <taxon>Actinomycetota</taxon>
        <taxon>Actinomycetes</taxon>
        <taxon>Micrococcales</taxon>
        <taxon>Microbacteriaceae</taxon>
        <taxon>Microbacterium</taxon>
    </lineage>
</organism>
<dbReference type="EMBL" id="BAAAYV010000009">
    <property type="protein sequence ID" value="GAA3659155.1"/>
    <property type="molecule type" value="Genomic_DNA"/>
</dbReference>
<dbReference type="InterPro" id="IPR025447">
    <property type="entry name" value="DUF4192"/>
</dbReference>
<reference evidence="3" key="1">
    <citation type="journal article" date="2019" name="Int. J. Syst. Evol. Microbiol.">
        <title>The Global Catalogue of Microorganisms (GCM) 10K type strain sequencing project: providing services to taxonomists for standard genome sequencing and annotation.</title>
        <authorList>
            <consortium name="The Broad Institute Genomics Platform"/>
            <consortium name="The Broad Institute Genome Sequencing Center for Infectious Disease"/>
            <person name="Wu L."/>
            <person name="Ma J."/>
        </authorList>
    </citation>
    <scope>NUCLEOTIDE SEQUENCE [LARGE SCALE GENOMIC DNA]</scope>
    <source>
        <strain evidence="3">JCM 16546</strain>
    </source>
</reference>
<evidence type="ECO:0008006" key="4">
    <source>
        <dbReference type="Google" id="ProtNLM"/>
    </source>
</evidence>
<evidence type="ECO:0000313" key="2">
    <source>
        <dbReference type="EMBL" id="GAA3659155.1"/>
    </source>
</evidence>
<feature type="compositionally biased region" description="Basic and acidic residues" evidence="1">
    <location>
        <begin position="390"/>
        <end position="399"/>
    </location>
</feature>
<accession>A0ABP7BI25</accession>
<comment type="caution">
    <text evidence="2">The sequence shown here is derived from an EMBL/GenBank/DDBJ whole genome shotgun (WGS) entry which is preliminary data.</text>
</comment>
<dbReference type="Proteomes" id="UP001410795">
    <property type="component" value="Unassembled WGS sequence"/>
</dbReference>
<sequence>MTVQTPPSSSPQPPSPQTPGARAAVPPAPTVVRAADSAEFLSMLPHIAGFTPRDSIVLVPFAERRTLGAMRIDLPPEAMSGTELSEFAATTVGRLCLVEHITRAAVVVYTDDPYRGERGRIARAELVGEVLRRLDECALATVEALCVAGDGWGSYLEPDGPYAGQSLDRIRPDDVPWPHSPDERLLADQSDGCELPPSDLAEREQVARALTRILIVPDEPDFPEAIEEWLGEDAAALTPHDLAVLVGLLDRPLTRDIALTQWCGGIDEGRTVHAWQLAWARGERSDPVGPFRLAGEGPAPDGDRLRRALALAMRAASVAPRARRAGPLAAAAWLSWALGRSTHAAHFVGLAREIDPHHGLAHIVATMVSAVHLPAWVYDRPAPVPGPRSCAERRRADRRQARRRGR</sequence>
<keyword evidence="3" id="KW-1185">Reference proteome</keyword>
<name>A0ABP7BI25_9MICO</name>
<protein>
    <recommendedName>
        <fullName evidence="4">DUF4192 family protein</fullName>
    </recommendedName>
</protein>
<evidence type="ECO:0000256" key="1">
    <source>
        <dbReference type="SAM" id="MobiDB-lite"/>
    </source>
</evidence>
<evidence type="ECO:0000313" key="3">
    <source>
        <dbReference type="Proteomes" id="UP001410795"/>
    </source>
</evidence>